<feature type="chain" id="PRO_5047459521" evidence="1">
    <location>
        <begin position="25"/>
        <end position="557"/>
    </location>
</feature>
<dbReference type="EMBL" id="JBHLWP010000020">
    <property type="protein sequence ID" value="MFC0254226.1"/>
    <property type="molecule type" value="Genomic_DNA"/>
</dbReference>
<keyword evidence="1" id="KW-0732">Signal</keyword>
<accession>A0ABV6FLF8</accession>
<organism evidence="2 3">
    <name type="scientific">Massilia consociata</name>
    <dbReference type="NCBI Taxonomy" id="760117"/>
    <lineage>
        <taxon>Bacteria</taxon>
        <taxon>Pseudomonadati</taxon>
        <taxon>Pseudomonadota</taxon>
        <taxon>Betaproteobacteria</taxon>
        <taxon>Burkholderiales</taxon>
        <taxon>Oxalobacteraceae</taxon>
        <taxon>Telluria group</taxon>
        <taxon>Massilia</taxon>
    </lineage>
</organism>
<gene>
    <name evidence="2" type="ORF">ACFFJK_20235</name>
</gene>
<dbReference type="SUPFAM" id="SSF89550">
    <property type="entry name" value="PHP domain-like"/>
    <property type="match status" value="1"/>
</dbReference>
<evidence type="ECO:0000256" key="1">
    <source>
        <dbReference type="SAM" id="SignalP"/>
    </source>
</evidence>
<evidence type="ECO:0000313" key="3">
    <source>
        <dbReference type="Proteomes" id="UP001589773"/>
    </source>
</evidence>
<sequence length="557" mass="59736">MKTTSPTPTIGALLLALCCSSAVAAPAEHKEFEATLHAPFKAAPDARRTFHLSFHYPGLEQPATVYWKLELVNPQGRVARLWRGNSKLSGDPVPVRVAWDGRIGAGPAPAGVYRVRLRAVLRGVPHDGAHTGAHGHHDEAVEQDWEIAVGAPAAPRTPRFAPLPGVREMAERAEGTAMAPATGSLPYTVYLGNLHSQSNHSDGGAALGECKGGQDPLKSQYGPEAAFAYARGRGLDFLAVSEHNHMYDGSDGSNPDADPLAAKALYQAGLTSAAAFNATKPGFLALYGMEWGVINNGGHINIFNSDELLGWETNARGELMADTRTPRNDYAALYTLMRQRGWVGQFNHPSHSGQFVVNGVPLGYTQDGDEAMVLCEVMNSTAFSSNDTETETRRSNFEGACNRVLEAGYHVAFSTNQDNHCANWGAAYTNRTGVLLPNGTPLSRDTFVEALKARRVFATMDKTAQLVFTANGRLMGERFTNKGPLTLQANFASTSGKKVAAVAIMAGVPGRNGTVTQVSNLATTTFTPAPGVHFYYARVTQDDGNVLWSAPVWVTQE</sequence>
<dbReference type="Proteomes" id="UP001589773">
    <property type="component" value="Unassembled WGS sequence"/>
</dbReference>
<proteinExistence type="predicted"/>
<dbReference type="RefSeq" id="WP_379681494.1">
    <property type="nucleotide sequence ID" value="NZ_JBHLWP010000020.1"/>
</dbReference>
<feature type="signal peptide" evidence="1">
    <location>
        <begin position="1"/>
        <end position="24"/>
    </location>
</feature>
<dbReference type="NCBIfam" id="NF038032">
    <property type="entry name" value="CehA_McbA_metalo"/>
    <property type="match status" value="1"/>
</dbReference>
<keyword evidence="3" id="KW-1185">Reference proteome</keyword>
<name>A0ABV6FLF8_9BURK</name>
<evidence type="ECO:0000313" key="2">
    <source>
        <dbReference type="EMBL" id="MFC0254226.1"/>
    </source>
</evidence>
<dbReference type="InterPro" id="IPR016195">
    <property type="entry name" value="Pol/histidinol_Pase-like"/>
</dbReference>
<comment type="caution">
    <text evidence="2">The sequence shown here is derived from an EMBL/GenBank/DDBJ whole genome shotgun (WGS) entry which is preliminary data.</text>
</comment>
<dbReference type="Gene3D" id="3.20.20.140">
    <property type="entry name" value="Metal-dependent hydrolases"/>
    <property type="match status" value="1"/>
</dbReference>
<protein>
    <submittedName>
        <fullName evidence="2">CehA/McbA family metallohydrolase</fullName>
    </submittedName>
</protein>
<reference evidence="2 3" key="1">
    <citation type="submission" date="2024-09" db="EMBL/GenBank/DDBJ databases">
        <authorList>
            <person name="Sun Q."/>
            <person name="Mori K."/>
        </authorList>
    </citation>
    <scope>NUCLEOTIDE SEQUENCE [LARGE SCALE GENOMIC DNA]</scope>
    <source>
        <strain evidence="2 3">CCM 7792</strain>
    </source>
</reference>